<dbReference type="Pfam" id="PF00201">
    <property type="entry name" value="UDPGT"/>
    <property type="match status" value="1"/>
</dbReference>
<proteinExistence type="inferred from homology"/>
<dbReference type="InterPro" id="IPR050481">
    <property type="entry name" value="UDP-glycosyltransf_plant"/>
</dbReference>
<keyword evidence="4" id="KW-1185">Reference proteome</keyword>
<comment type="similarity">
    <text evidence="1">Belongs to the UDP-glycosyltransferase family.</text>
</comment>
<name>A0AAP0HQ57_9MAGN</name>
<dbReference type="PANTHER" id="PTHR48049:SF91">
    <property type="entry name" value="UDP-GLYCOSYLTRANSFERASE 79B7-RELATED"/>
    <property type="match status" value="1"/>
</dbReference>
<comment type="caution">
    <text evidence="3">The sequence shown here is derived from an EMBL/GenBank/DDBJ whole genome shotgun (WGS) entry which is preliminary data.</text>
</comment>
<dbReference type="PANTHER" id="PTHR48049">
    <property type="entry name" value="GLYCOSYLTRANSFERASE"/>
    <property type="match status" value="1"/>
</dbReference>
<organism evidence="3 4">
    <name type="scientific">Stephania yunnanensis</name>
    <dbReference type="NCBI Taxonomy" id="152371"/>
    <lineage>
        <taxon>Eukaryota</taxon>
        <taxon>Viridiplantae</taxon>
        <taxon>Streptophyta</taxon>
        <taxon>Embryophyta</taxon>
        <taxon>Tracheophyta</taxon>
        <taxon>Spermatophyta</taxon>
        <taxon>Magnoliopsida</taxon>
        <taxon>Ranunculales</taxon>
        <taxon>Menispermaceae</taxon>
        <taxon>Menispermoideae</taxon>
        <taxon>Cissampelideae</taxon>
        <taxon>Stephania</taxon>
    </lineage>
</organism>
<evidence type="ECO:0000313" key="4">
    <source>
        <dbReference type="Proteomes" id="UP001420932"/>
    </source>
</evidence>
<gene>
    <name evidence="3" type="ORF">Syun_027668</name>
</gene>
<accession>A0AAP0HQ57</accession>
<dbReference type="SUPFAM" id="SSF53756">
    <property type="entry name" value="UDP-Glycosyltransferase/glycogen phosphorylase"/>
    <property type="match status" value="1"/>
</dbReference>
<dbReference type="InterPro" id="IPR002213">
    <property type="entry name" value="UDP_glucos_trans"/>
</dbReference>
<dbReference type="GO" id="GO:0035251">
    <property type="term" value="F:UDP-glucosyltransferase activity"/>
    <property type="evidence" value="ECO:0007669"/>
    <property type="project" value="InterPro"/>
</dbReference>
<dbReference type="Proteomes" id="UP001420932">
    <property type="component" value="Unassembled WGS sequence"/>
</dbReference>
<protein>
    <submittedName>
        <fullName evidence="3">Uncharacterized protein</fullName>
    </submittedName>
</protein>
<reference evidence="3 4" key="1">
    <citation type="submission" date="2024-01" db="EMBL/GenBank/DDBJ databases">
        <title>Genome assemblies of Stephania.</title>
        <authorList>
            <person name="Yang L."/>
        </authorList>
    </citation>
    <scope>NUCLEOTIDE SEQUENCE [LARGE SCALE GENOMIC DNA]</scope>
    <source>
        <strain evidence="3">YNDBR</strain>
        <tissue evidence="3">Leaf</tissue>
    </source>
</reference>
<evidence type="ECO:0000313" key="3">
    <source>
        <dbReference type="EMBL" id="KAK9092757.1"/>
    </source>
</evidence>
<evidence type="ECO:0000256" key="1">
    <source>
        <dbReference type="ARBA" id="ARBA00009995"/>
    </source>
</evidence>
<evidence type="ECO:0000256" key="2">
    <source>
        <dbReference type="ARBA" id="ARBA00022679"/>
    </source>
</evidence>
<keyword evidence="2" id="KW-0808">Transferase</keyword>
<dbReference type="EMBL" id="JBBNAF010000012">
    <property type="protein sequence ID" value="KAK9092757.1"/>
    <property type="molecule type" value="Genomic_DNA"/>
</dbReference>
<sequence length="195" mass="21811">MSDVPYSKSSLLVVAMDLLEPQLQLPLPYLNLQFIFYDFAFYLPKIAREFDAKSAFFAVVNPLATSFLLPNHVIEKGLELTGLPFLVALNAPIGVETIDEALPDGFKEKVKSSGVVHRGWIQQRVILGHGSIGCFVSHCRYGSMWEGLVLSDVQMVVLPQIPNQFLNAQLLSREFRVGVVMERREEDGWLSGESV</sequence>
<dbReference type="Gene3D" id="3.40.50.2000">
    <property type="entry name" value="Glycogen Phosphorylase B"/>
    <property type="match status" value="1"/>
</dbReference>
<dbReference type="AlphaFoldDB" id="A0AAP0HQ57"/>